<dbReference type="InterPro" id="IPR025896">
    <property type="entry name" value="Spi_Prtas-inh"/>
</dbReference>
<evidence type="ECO:0000256" key="3">
    <source>
        <dbReference type="ARBA" id="ARBA00022729"/>
    </source>
</evidence>
<keyword evidence="3" id="KW-0732">Signal</keyword>
<dbReference type="RefSeq" id="WP_124790663.1">
    <property type="nucleotide sequence ID" value="NZ_RQYN01000050.1"/>
</dbReference>
<proteinExistence type="inferred from homology"/>
<dbReference type="GO" id="GO:0008234">
    <property type="term" value="F:cysteine-type peptidase activity"/>
    <property type="evidence" value="ECO:0007669"/>
    <property type="project" value="UniProtKB-KW"/>
</dbReference>
<accession>A0A3P1YRM8</accession>
<dbReference type="SUPFAM" id="SSF54001">
    <property type="entry name" value="Cysteine proteinases"/>
    <property type="match status" value="1"/>
</dbReference>
<evidence type="ECO:0000256" key="1">
    <source>
        <dbReference type="ARBA" id="ARBA00009693"/>
    </source>
</evidence>
<dbReference type="InterPro" id="IPR000200">
    <property type="entry name" value="Peptidase_C10"/>
</dbReference>
<gene>
    <name evidence="7" type="ORF">EII41_11275</name>
</gene>
<keyword evidence="5" id="KW-0788">Thiol protease</keyword>
<keyword evidence="2" id="KW-0645">Protease</keyword>
<comment type="caution">
    <text evidence="7">The sequence shown here is derived from an EMBL/GenBank/DDBJ whole genome shotgun (WGS) entry which is preliminary data.</text>
</comment>
<dbReference type="Proteomes" id="UP000279860">
    <property type="component" value="Unassembled WGS sequence"/>
</dbReference>
<evidence type="ECO:0000259" key="6">
    <source>
        <dbReference type="Pfam" id="PF13734"/>
    </source>
</evidence>
<dbReference type="Pfam" id="PF01640">
    <property type="entry name" value="Peptidase_C10"/>
    <property type="match status" value="2"/>
</dbReference>
<name>A0A3P1YRM8_TANFO</name>
<protein>
    <recommendedName>
        <fullName evidence="6">Spi protease inhibitor domain-containing protein</fullName>
    </recommendedName>
</protein>
<evidence type="ECO:0000256" key="4">
    <source>
        <dbReference type="ARBA" id="ARBA00022801"/>
    </source>
</evidence>
<dbReference type="Pfam" id="PF13734">
    <property type="entry name" value="Inhibitor_I69"/>
    <property type="match status" value="1"/>
</dbReference>
<dbReference type="Gene3D" id="3.90.70.50">
    <property type="entry name" value="Peptidase C10, streptopain"/>
    <property type="match status" value="2"/>
</dbReference>
<evidence type="ECO:0000313" key="7">
    <source>
        <dbReference type="EMBL" id="RRD72466.1"/>
    </source>
</evidence>
<sequence length="531" mass="61189">MKKFILFITTCVLSYGCSDSIIFDLKDQQGKHKDERTLKIEQSKKNRDNVSVSDIKNVAQLFDPNDILSDTEKCNLRTSVVDKKSIKEIILVSDSLNTPLLYIVNYVNNSGWIIVSATKKYHPIVAFSDEGYFDKDIASPANMWIGMIAKDILTKKNNDSIQIVPEWIKYEEKLPLSMSKGSIPSYQNIDWWRDETMHDITNTNKYPPKQGDYSSYGTFISDMFCSLVELSSYIPSYDGDYMNISNRMESMGWSDDAPLVHMKHFYKKIIINKMIETYWEQSEPFNQSIPDEKLVGCVPVAIGQIMNYHKWPSDYANWGEMGKEDKLEEATLLKKIGDGIGMIYGKKQSYPNFWKNLPNFSDLTGIEKFFKRNNYSVSSGSVKDNLHIIRNALIEGKPVYMEGTGKCFSLLGITVPNFKAHAWVCDGITYSKTTYFLEYLYLPQYPNPGTSQDTPLETNPYDREYNMFGESAHSYSYFHMNWGWGKHSKHNNDDGSYLSKNGWYLDANISNAGLKYEVWFKYVIPSPNRKK</sequence>
<dbReference type="InterPro" id="IPR044934">
    <property type="entry name" value="Streptopain_sf"/>
</dbReference>
<evidence type="ECO:0000256" key="5">
    <source>
        <dbReference type="ARBA" id="ARBA00022807"/>
    </source>
</evidence>
<evidence type="ECO:0000256" key="2">
    <source>
        <dbReference type="ARBA" id="ARBA00022670"/>
    </source>
</evidence>
<keyword evidence="4" id="KW-0378">Hydrolase</keyword>
<dbReference type="GO" id="GO:0006508">
    <property type="term" value="P:proteolysis"/>
    <property type="evidence" value="ECO:0007669"/>
    <property type="project" value="UniProtKB-KW"/>
</dbReference>
<dbReference type="InterPro" id="IPR038765">
    <property type="entry name" value="Papain-like_cys_pep_sf"/>
</dbReference>
<reference evidence="7 8" key="1">
    <citation type="submission" date="2018-11" db="EMBL/GenBank/DDBJ databases">
        <title>Genomes From Bacteria Associated with the Canine Oral Cavity: a Test Case for Automated Genome-Based Taxonomic Assignment.</title>
        <authorList>
            <person name="Coil D.A."/>
            <person name="Jospin G."/>
            <person name="Darling A.E."/>
            <person name="Wallis C."/>
            <person name="Davis I.J."/>
            <person name="Harris S."/>
            <person name="Eisen J.A."/>
            <person name="Holcombe L.J."/>
            <person name="O'Flynn C."/>
        </authorList>
    </citation>
    <scope>NUCLEOTIDE SEQUENCE [LARGE SCALE GENOMIC DNA]</scope>
    <source>
        <strain evidence="7 8">OH1426_COT-023</strain>
    </source>
</reference>
<dbReference type="AlphaFoldDB" id="A0A3P1YRM8"/>
<feature type="domain" description="Spi protease inhibitor" evidence="6">
    <location>
        <begin position="87"/>
        <end position="143"/>
    </location>
</feature>
<dbReference type="EMBL" id="RQYN01000050">
    <property type="protein sequence ID" value="RRD72466.1"/>
    <property type="molecule type" value="Genomic_DNA"/>
</dbReference>
<dbReference type="PROSITE" id="PS51257">
    <property type="entry name" value="PROKAR_LIPOPROTEIN"/>
    <property type="match status" value="1"/>
</dbReference>
<evidence type="ECO:0000313" key="8">
    <source>
        <dbReference type="Proteomes" id="UP000279860"/>
    </source>
</evidence>
<comment type="similarity">
    <text evidence="1">Belongs to the peptidase C10 family.</text>
</comment>
<organism evidence="7 8">
    <name type="scientific">Tannerella forsythia</name>
    <name type="common">Bacteroides forsythus</name>
    <dbReference type="NCBI Taxonomy" id="28112"/>
    <lineage>
        <taxon>Bacteria</taxon>
        <taxon>Pseudomonadati</taxon>
        <taxon>Bacteroidota</taxon>
        <taxon>Bacteroidia</taxon>
        <taxon>Bacteroidales</taxon>
        <taxon>Tannerellaceae</taxon>
        <taxon>Tannerella</taxon>
    </lineage>
</organism>